<evidence type="ECO:0000313" key="2">
    <source>
        <dbReference type="EMBL" id="KAH3885427.1"/>
    </source>
</evidence>
<sequence>MAANAEVSVGGPCSENSTKDVPSEKSLLKPVDVVDESLVWKVLHSPLRLRWAFLYMDHFIESQS</sequence>
<dbReference type="Proteomes" id="UP000828390">
    <property type="component" value="Unassembled WGS sequence"/>
</dbReference>
<gene>
    <name evidence="2" type="ORF">DPMN_009420</name>
</gene>
<evidence type="ECO:0000256" key="1">
    <source>
        <dbReference type="SAM" id="MobiDB-lite"/>
    </source>
</evidence>
<evidence type="ECO:0000313" key="3">
    <source>
        <dbReference type="Proteomes" id="UP000828390"/>
    </source>
</evidence>
<name>A0A9D4MWW6_DREPO</name>
<reference evidence="2" key="1">
    <citation type="journal article" date="2019" name="bioRxiv">
        <title>The Genome of the Zebra Mussel, Dreissena polymorpha: A Resource for Invasive Species Research.</title>
        <authorList>
            <person name="McCartney M.A."/>
            <person name="Auch B."/>
            <person name="Kono T."/>
            <person name="Mallez S."/>
            <person name="Zhang Y."/>
            <person name="Obille A."/>
            <person name="Becker A."/>
            <person name="Abrahante J.E."/>
            <person name="Garbe J."/>
            <person name="Badalamenti J.P."/>
            <person name="Herman A."/>
            <person name="Mangelson H."/>
            <person name="Liachko I."/>
            <person name="Sullivan S."/>
            <person name="Sone E.D."/>
            <person name="Koren S."/>
            <person name="Silverstein K.A.T."/>
            <person name="Beckman K.B."/>
            <person name="Gohl D.M."/>
        </authorList>
    </citation>
    <scope>NUCLEOTIDE SEQUENCE</scope>
    <source>
        <strain evidence="2">Duluth1</strain>
        <tissue evidence="2">Whole animal</tissue>
    </source>
</reference>
<keyword evidence="3" id="KW-1185">Reference proteome</keyword>
<dbReference type="EMBL" id="JAIWYP010000001">
    <property type="protein sequence ID" value="KAH3885427.1"/>
    <property type="molecule type" value="Genomic_DNA"/>
</dbReference>
<feature type="region of interest" description="Disordered" evidence="1">
    <location>
        <begin position="1"/>
        <end position="23"/>
    </location>
</feature>
<proteinExistence type="predicted"/>
<dbReference type="AlphaFoldDB" id="A0A9D4MWW6"/>
<organism evidence="2 3">
    <name type="scientific">Dreissena polymorpha</name>
    <name type="common">Zebra mussel</name>
    <name type="synonym">Mytilus polymorpha</name>
    <dbReference type="NCBI Taxonomy" id="45954"/>
    <lineage>
        <taxon>Eukaryota</taxon>
        <taxon>Metazoa</taxon>
        <taxon>Spiralia</taxon>
        <taxon>Lophotrochozoa</taxon>
        <taxon>Mollusca</taxon>
        <taxon>Bivalvia</taxon>
        <taxon>Autobranchia</taxon>
        <taxon>Heteroconchia</taxon>
        <taxon>Euheterodonta</taxon>
        <taxon>Imparidentia</taxon>
        <taxon>Neoheterodontei</taxon>
        <taxon>Myida</taxon>
        <taxon>Dreissenoidea</taxon>
        <taxon>Dreissenidae</taxon>
        <taxon>Dreissena</taxon>
    </lineage>
</organism>
<comment type="caution">
    <text evidence="2">The sequence shown here is derived from an EMBL/GenBank/DDBJ whole genome shotgun (WGS) entry which is preliminary data.</text>
</comment>
<reference evidence="2" key="2">
    <citation type="submission" date="2020-11" db="EMBL/GenBank/DDBJ databases">
        <authorList>
            <person name="McCartney M.A."/>
            <person name="Auch B."/>
            <person name="Kono T."/>
            <person name="Mallez S."/>
            <person name="Becker A."/>
            <person name="Gohl D.M."/>
            <person name="Silverstein K.A.T."/>
            <person name="Koren S."/>
            <person name="Bechman K.B."/>
            <person name="Herman A."/>
            <person name="Abrahante J.E."/>
            <person name="Garbe J."/>
        </authorList>
    </citation>
    <scope>NUCLEOTIDE SEQUENCE</scope>
    <source>
        <strain evidence="2">Duluth1</strain>
        <tissue evidence="2">Whole animal</tissue>
    </source>
</reference>
<protein>
    <submittedName>
        <fullName evidence="2">Uncharacterized protein</fullName>
    </submittedName>
</protein>
<accession>A0A9D4MWW6</accession>